<dbReference type="PANTHER" id="PTHR21328">
    <property type="entry name" value="POLY ADP-RIBOSE POLYMERASE FAMILY, MEMBER PARP"/>
    <property type="match status" value="1"/>
</dbReference>
<evidence type="ECO:0000256" key="2">
    <source>
        <dbReference type="ARBA" id="ARBA00022679"/>
    </source>
</evidence>
<dbReference type="Gene3D" id="3.10.110.10">
    <property type="entry name" value="Ubiquitin Conjugating Enzyme"/>
    <property type="match status" value="1"/>
</dbReference>
<keyword evidence="8" id="KW-1185">Reference proteome</keyword>
<dbReference type="InterPro" id="IPR051838">
    <property type="entry name" value="ARTD_PARP"/>
</dbReference>
<name>A0A0D7AET7_9AGAR</name>
<keyword evidence="2" id="KW-0808">Transferase</keyword>
<feature type="domain" description="UBC core" evidence="6">
    <location>
        <begin position="958"/>
        <end position="1132"/>
    </location>
</feature>
<dbReference type="OrthoDB" id="109543at2759"/>
<feature type="compositionally biased region" description="Basic residues" evidence="5">
    <location>
        <begin position="916"/>
        <end position="926"/>
    </location>
</feature>
<feature type="region of interest" description="Disordered" evidence="5">
    <location>
        <begin position="906"/>
        <end position="929"/>
    </location>
</feature>
<gene>
    <name evidence="7" type="ORF">FISHEDRAFT_65102</name>
</gene>
<reference evidence="7 8" key="1">
    <citation type="journal article" date="2015" name="Fungal Genet. Biol.">
        <title>Evolution of novel wood decay mechanisms in Agaricales revealed by the genome sequences of Fistulina hepatica and Cylindrobasidium torrendii.</title>
        <authorList>
            <person name="Floudas D."/>
            <person name="Held B.W."/>
            <person name="Riley R."/>
            <person name="Nagy L.G."/>
            <person name="Koehler G."/>
            <person name="Ransdell A.S."/>
            <person name="Younus H."/>
            <person name="Chow J."/>
            <person name="Chiniquy J."/>
            <person name="Lipzen A."/>
            <person name="Tritt A."/>
            <person name="Sun H."/>
            <person name="Haridas S."/>
            <person name="LaButti K."/>
            <person name="Ohm R.A."/>
            <person name="Kues U."/>
            <person name="Blanchette R.A."/>
            <person name="Grigoriev I.V."/>
            <person name="Minto R.E."/>
            <person name="Hibbett D.S."/>
        </authorList>
    </citation>
    <scope>NUCLEOTIDE SEQUENCE [LARGE SCALE GENOMIC DNA]</scope>
    <source>
        <strain evidence="7 8">ATCC 64428</strain>
    </source>
</reference>
<protein>
    <recommendedName>
        <fullName evidence="6">UBC core domain-containing protein</fullName>
    </recommendedName>
</protein>
<dbReference type="InterPro" id="IPR000608">
    <property type="entry name" value="UBC"/>
</dbReference>
<keyword evidence="3" id="KW-0548">Nucleotidyltransferase</keyword>
<organism evidence="7 8">
    <name type="scientific">Fistulina hepatica ATCC 64428</name>
    <dbReference type="NCBI Taxonomy" id="1128425"/>
    <lineage>
        <taxon>Eukaryota</taxon>
        <taxon>Fungi</taxon>
        <taxon>Dikarya</taxon>
        <taxon>Basidiomycota</taxon>
        <taxon>Agaricomycotina</taxon>
        <taxon>Agaricomycetes</taxon>
        <taxon>Agaricomycetidae</taxon>
        <taxon>Agaricales</taxon>
        <taxon>Fistulinaceae</taxon>
        <taxon>Fistulina</taxon>
    </lineage>
</organism>
<evidence type="ECO:0000313" key="7">
    <source>
        <dbReference type="EMBL" id="KIY49649.1"/>
    </source>
</evidence>
<dbReference type="GO" id="GO:0003950">
    <property type="term" value="F:NAD+ poly-ADP-ribosyltransferase activity"/>
    <property type="evidence" value="ECO:0007669"/>
    <property type="project" value="InterPro"/>
</dbReference>
<dbReference type="SUPFAM" id="SSF56399">
    <property type="entry name" value="ADP-ribosylation"/>
    <property type="match status" value="1"/>
</dbReference>
<keyword evidence="4" id="KW-0520">NAD</keyword>
<dbReference type="EMBL" id="KN881721">
    <property type="protein sequence ID" value="KIY49649.1"/>
    <property type="molecule type" value="Genomic_DNA"/>
</dbReference>
<proteinExistence type="predicted"/>
<evidence type="ECO:0000256" key="5">
    <source>
        <dbReference type="SAM" id="MobiDB-lite"/>
    </source>
</evidence>
<sequence length="1140" mass="128088">MAARIDALSAANNHLKGRKRFNADLKDLSEQRDLVLNGFRLMEICRDDDEGAIVLMLADVIHKHALSLHIIVTDTSDYPREHNLVSYSDDALPPRLLEVVEGLNSESPRPLAAMLLKLTQTLASAVKPKPTFAAPVDSDDSDVAVEDDDEIEVMYDSDDDDPSAYVDVDRTNEKMLGFQRDFIDTVATGYIPGIVRTNISDFCLSVSYPVVRLAELIPPRALMAWDRRLLLRSQHIVLLITGFHECYPVLEPDGTYSYFARRASVNLSFKVGLTQAYKPSREGVLDCIRNFGLIQPDASDELRQRQAEAEARRQQEVLFAEDEEPDPDAMDVDDDNAVQPELEDPGAFDRFSLSSSLEPLMDKAFLKLVQYRRKYVLGWAGAESLLSMVEKLQMKAEDVYATKSDMLFIADQEERALSRAHRLPHDPLDGLGANERINLPLTAFCYLIRRLAICTRYCIVCHDRLETEFEALKPYVCGKRLCSYQYYALNRGPSLEYEISHNPFVVDLLVSLAYTAAIDQVLSPLPVGLGLRVPLPEKGLMRCPPSQMVNGAFVPTSALSTSTATTEFGPDGLCNFDTLPQPLMRLALLNLLDSLPSISDMDEHLRAQIGPHRAKAPLTKMDPKILPAAWILLRWIVASCTSHLEEIVAPEERIQNVDNRWRQFRFTVGAPDAEAKFRTAQEQAKAESVNAMAYPSIYAFHGSPLCNWHSIIRNGLWFREIAHGRAFGHGVYFSKTAELSMQSYTNGNRTTWKKSTVEPLACVALTEIVNLPDKFVSQNPHYVVQHTDWLMCRYLLVNTAQAKPPLSPSDTQNLVPLVKIDPQHKTSMKSHVIGIPDPSYKVDMLLEARKQDYVEPINDMDDAEVYGFIEVVGPQAQTGTSTYKGKEVEMLEISDDEEDKREIIVISDDESSPQAKKSKTDKKGKAAVRPVDDWKHDREWVSKCLPSLLPPPVDAQARATMAVQRELRAMIREQESASSLRELGWYLPQDLVEDNLFQWIVEMHSFDPDIPLAQDMKTKNLNSVVFEVRFPPTFPLDPPFFRIISPRFLPFIQGGGGHITGGGSICMDLLTASGWLPSYSIPAVLMQIKLAVSNLEPRPARLASNWQIPYSVREALEGFRRAANAHNWTVPPNLEKLLMA</sequence>
<dbReference type="GO" id="GO:0016779">
    <property type="term" value="F:nucleotidyltransferase activity"/>
    <property type="evidence" value="ECO:0007669"/>
    <property type="project" value="UniProtKB-KW"/>
</dbReference>
<evidence type="ECO:0000256" key="1">
    <source>
        <dbReference type="ARBA" id="ARBA00022676"/>
    </source>
</evidence>
<dbReference type="PROSITE" id="PS50127">
    <property type="entry name" value="UBC_2"/>
    <property type="match status" value="1"/>
</dbReference>
<evidence type="ECO:0000256" key="3">
    <source>
        <dbReference type="ARBA" id="ARBA00022695"/>
    </source>
</evidence>
<dbReference type="InterPro" id="IPR016135">
    <property type="entry name" value="UBQ-conjugating_enzyme/RWD"/>
</dbReference>
<dbReference type="SUPFAM" id="SSF54495">
    <property type="entry name" value="UBC-like"/>
    <property type="match status" value="1"/>
</dbReference>
<dbReference type="InterPro" id="IPR012317">
    <property type="entry name" value="Poly(ADP-ribose)pol_cat_dom"/>
</dbReference>
<evidence type="ECO:0000259" key="6">
    <source>
        <dbReference type="PROSITE" id="PS50127"/>
    </source>
</evidence>
<dbReference type="AlphaFoldDB" id="A0A0D7AET7"/>
<dbReference type="CDD" id="cd23802">
    <property type="entry name" value="UBCc_UBE2Q"/>
    <property type="match status" value="1"/>
</dbReference>
<evidence type="ECO:0000313" key="8">
    <source>
        <dbReference type="Proteomes" id="UP000054144"/>
    </source>
</evidence>
<keyword evidence="1" id="KW-0328">Glycosyltransferase</keyword>
<evidence type="ECO:0000256" key="4">
    <source>
        <dbReference type="ARBA" id="ARBA00023027"/>
    </source>
</evidence>
<dbReference type="Proteomes" id="UP000054144">
    <property type="component" value="Unassembled WGS sequence"/>
</dbReference>
<dbReference type="Pfam" id="PF00644">
    <property type="entry name" value="PARP"/>
    <property type="match status" value="1"/>
</dbReference>
<dbReference type="Gene3D" id="3.90.228.10">
    <property type="match status" value="1"/>
</dbReference>
<accession>A0A0D7AET7</accession>